<dbReference type="EMBL" id="FOCP01000036">
    <property type="protein sequence ID" value="SEN69739.1"/>
    <property type="molecule type" value="Genomic_DNA"/>
</dbReference>
<evidence type="ECO:0000313" key="2">
    <source>
        <dbReference type="Proteomes" id="UP000199459"/>
    </source>
</evidence>
<dbReference type="Proteomes" id="UP000199459">
    <property type="component" value="Unassembled WGS sequence"/>
</dbReference>
<dbReference type="AlphaFoldDB" id="A0A1H8IMY7"/>
<protein>
    <submittedName>
        <fullName evidence="1">Uncharacterized protein</fullName>
    </submittedName>
</protein>
<dbReference type="OrthoDB" id="8547084at2"/>
<dbReference type="RefSeq" id="WP_090634690.1">
    <property type="nucleotide sequence ID" value="NZ_FOCP01000036.1"/>
</dbReference>
<organism evidence="1 2">
    <name type="scientific">Nitrosomonas marina</name>
    <dbReference type="NCBI Taxonomy" id="917"/>
    <lineage>
        <taxon>Bacteria</taxon>
        <taxon>Pseudomonadati</taxon>
        <taxon>Pseudomonadota</taxon>
        <taxon>Betaproteobacteria</taxon>
        <taxon>Nitrosomonadales</taxon>
        <taxon>Nitrosomonadaceae</taxon>
        <taxon>Nitrosomonas</taxon>
    </lineage>
</organism>
<gene>
    <name evidence="1" type="ORF">SAMN05216325_1367</name>
</gene>
<reference evidence="1 2" key="1">
    <citation type="submission" date="2016-10" db="EMBL/GenBank/DDBJ databases">
        <authorList>
            <person name="de Groot N.N."/>
        </authorList>
    </citation>
    <scope>NUCLEOTIDE SEQUENCE [LARGE SCALE GENOMIC DNA]</scope>
    <source>
        <strain evidence="1 2">Nm22</strain>
    </source>
</reference>
<name>A0A1H8IMY7_9PROT</name>
<sequence>MIDVNSTAAKNFYKEIRRFAQRTKPWETALFYETKPDERHDITLVSQRVYGRRDEFLVVMAAAGLDTVDQPLPQVRIVLPTEGQLYAIKRRTGFESIADNRNDFKPTWERHRR</sequence>
<accession>A0A1H8IMY7</accession>
<proteinExistence type="predicted"/>
<evidence type="ECO:0000313" key="1">
    <source>
        <dbReference type="EMBL" id="SEN69739.1"/>
    </source>
</evidence>